<evidence type="ECO:0000313" key="2">
    <source>
        <dbReference type="Proteomes" id="UP000570678"/>
    </source>
</evidence>
<dbReference type="AlphaFoldDB" id="A0A846YNR9"/>
<accession>A0A846YNR9</accession>
<evidence type="ECO:0000313" key="1">
    <source>
        <dbReference type="EMBL" id="NKY58579.1"/>
    </source>
</evidence>
<proteinExistence type="predicted"/>
<sequence>MHRVAERNGCRLVHTVRTNARPFVTAHALARYAAEFDARAVIVPGYSHARDIRRIITENAALITPSRVYPRGFRWHREDTACGGER</sequence>
<comment type="caution">
    <text evidence="1">The sequence shown here is derived from an EMBL/GenBank/DDBJ whole genome shotgun (WGS) entry which is preliminary data.</text>
</comment>
<protein>
    <submittedName>
        <fullName evidence="1">Uncharacterized protein</fullName>
    </submittedName>
</protein>
<name>A0A846YNR9_9NOCA</name>
<gene>
    <name evidence="1" type="ORF">HGA15_21020</name>
</gene>
<reference evidence="1 2" key="1">
    <citation type="submission" date="2020-04" db="EMBL/GenBank/DDBJ databases">
        <title>MicrobeNet Type strains.</title>
        <authorList>
            <person name="Nicholson A.C."/>
        </authorList>
    </citation>
    <scope>NUCLEOTIDE SEQUENCE [LARGE SCALE GENOMIC DNA]</scope>
    <source>
        <strain evidence="1 2">JCM 3332</strain>
    </source>
</reference>
<dbReference type="EMBL" id="JAAXOT010000011">
    <property type="protein sequence ID" value="NKY58579.1"/>
    <property type="molecule type" value="Genomic_DNA"/>
</dbReference>
<dbReference type="Proteomes" id="UP000570678">
    <property type="component" value="Unassembled WGS sequence"/>
</dbReference>
<organism evidence="1 2">
    <name type="scientific">Nocardia flavorosea</name>
    <dbReference type="NCBI Taxonomy" id="53429"/>
    <lineage>
        <taxon>Bacteria</taxon>
        <taxon>Bacillati</taxon>
        <taxon>Actinomycetota</taxon>
        <taxon>Actinomycetes</taxon>
        <taxon>Mycobacteriales</taxon>
        <taxon>Nocardiaceae</taxon>
        <taxon>Nocardia</taxon>
    </lineage>
</organism>
<keyword evidence="2" id="KW-1185">Reference proteome</keyword>